<organism evidence="3 4">
    <name type="scientific">Candidatus Pantoea multigeneris</name>
    <dbReference type="NCBI Taxonomy" id="2608357"/>
    <lineage>
        <taxon>Bacteria</taxon>
        <taxon>Pseudomonadati</taxon>
        <taxon>Pseudomonadota</taxon>
        <taxon>Gammaproteobacteria</taxon>
        <taxon>Enterobacterales</taxon>
        <taxon>Erwiniaceae</taxon>
        <taxon>Pantoea</taxon>
    </lineage>
</organism>
<dbReference type="InterPro" id="IPR019638">
    <property type="entry name" value="DUF2502"/>
</dbReference>
<feature type="signal peptide" evidence="2">
    <location>
        <begin position="1"/>
        <end position="23"/>
    </location>
</feature>
<evidence type="ECO:0000313" key="4">
    <source>
        <dbReference type="Proteomes" id="UP001515683"/>
    </source>
</evidence>
<sequence length="108" mass="13093">MKRQMLFAAVLAALTLSPLAVHTAQANGAYIQLAPGVSLHLGDRNPRGDYWDGGRWRDARWWHNNYRYGENRWWRHEEWRRHQAWERDHRRHDHGRWHHGPPPPPPRW</sequence>
<evidence type="ECO:0000313" key="3">
    <source>
        <dbReference type="EMBL" id="NIF20908.1"/>
    </source>
</evidence>
<dbReference type="EMBL" id="VWXF01000001">
    <property type="protein sequence ID" value="NIF20908.1"/>
    <property type="molecule type" value="Genomic_DNA"/>
</dbReference>
<evidence type="ECO:0000256" key="2">
    <source>
        <dbReference type="SAM" id="SignalP"/>
    </source>
</evidence>
<name>A0ABX0R8W0_9GAMM</name>
<accession>A0ABX0R8W0</accession>
<feature type="compositionally biased region" description="Basic residues" evidence="1">
    <location>
        <begin position="89"/>
        <end position="99"/>
    </location>
</feature>
<reference evidence="3 4" key="1">
    <citation type="journal article" date="2019" name="bioRxiv">
        <title>Bacteria contribute to plant secondary compound degradation in a generalist herbivore system.</title>
        <authorList>
            <person name="Francoeur C.B."/>
            <person name="Khadempour L."/>
            <person name="Moreira-Soto R.D."/>
            <person name="Gotting K."/>
            <person name="Book A.J."/>
            <person name="Pinto-Tomas A.A."/>
            <person name="Keefover-Ring K."/>
            <person name="Currie C.R."/>
        </authorList>
    </citation>
    <scope>NUCLEOTIDE SEQUENCE [LARGE SCALE GENOMIC DNA]</scope>
    <source>
        <strain evidence="3">Acro-835</strain>
    </source>
</reference>
<comment type="caution">
    <text evidence="3">The sequence shown here is derived from an EMBL/GenBank/DDBJ whole genome shotgun (WGS) entry which is preliminary data.</text>
</comment>
<keyword evidence="2" id="KW-0732">Signal</keyword>
<proteinExistence type="predicted"/>
<dbReference type="RefSeq" id="WP_167012764.1">
    <property type="nucleotide sequence ID" value="NZ_VWXF01000001.1"/>
</dbReference>
<feature type="region of interest" description="Disordered" evidence="1">
    <location>
        <begin position="87"/>
        <end position="108"/>
    </location>
</feature>
<evidence type="ECO:0000256" key="1">
    <source>
        <dbReference type="SAM" id="MobiDB-lite"/>
    </source>
</evidence>
<keyword evidence="4" id="KW-1185">Reference proteome</keyword>
<protein>
    <submittedName>
        <fullName evidence="3">DUF2502 domain-containing protein</fullName>
    </submittedName>
</protein>
<feature type="chain" id="PRO_5046521538" evidence="2">
    <location>
        <begin position="24"/>
        <end position="108"/>
    </location>
</feature>
<dbReference type="Proteomes" id="UP001515683">
    <property type="component" value="Unassembled WGS sequence"/>
</dbReference>
<dbReference type="Pfam" id="PF10697">
    <property type="entry name" value="DUF2502"/>
    <property type="match status" value="1"/>
</dbReference>
<gene>
    <name evidence="3" type="ORF">F3J40_04675</name>
</gene>